<reference evidence="1" key="1">
    <citation type="submission" date="2021-02" db="EMBL/GenBank/DDBJ databases">
        <authorList>
            <person name="Nowell W R."/>
        </authorList>
    </citation>
    <scope>NUCLEOTIDE SEQUENCE</scope>
</reference>
<protein>
    <submittedName>
        <fullName evidence="1">Uncharacterized protein</fullName>
    </submittedName>
</protein>
<comment type="caution">
    <text evidence="1">The sequence shown here is derived from an EMBL/GenBank/DDBJ whole genome shotgun (WGS) entry which is preliminary data.</text>
</comment>
<dbReference type="Proteomes" id="UP000663823">
    <property type="component" value="Unassembled WGS sequence"/>
</dbReference>
<evidence type="ECO:0000313" key="1">
    <source>
        <dbReference type="EMBL" id="CAF4267586.1"/>
    </source>
</evidence>
<organism evidence="1 2">
    <name type="scientific">Rotaria sordida</name>
    <dbReference type="NCBI Taxonomy" id="392033"/>
    <lineage>
        <taxon>Eukaryota</taxon>
        <taxon>Metazoa</taxon>
        <taxon>Spiralia</taxon>
        <taxon>Gnathifera</taxon>
        <taxon>Rotifera</taxon>
        <taxon>Eurotatoria</taxon>
        <taxon>Bdelloidea</taxon>
        <taxon>Philodinida</taxon>
        <taxon>Philodinidae</taxon>
        <taxon>Rotaria</taxon>
    </lineage>
</organism>
<dbReference type="AlphaFoldDB" id="A0A820FSE6"/>
<sequence>ELCTSSLPSNLKASSKAEETIRSISAFVNGDVIDEVEDVTALLVCL</sequence>
<gene>
    <name evidence="1" type="ORF">OTI717_LOCUS40985</name>
</gene>
<evidence type="ECO:0000313" key="2">
    <source>
        <dbReference type="Proteomes" id="UP000663823"/>
    </source>
</evidence>
<name>A0A820FSE6_9BILA</name>
<dbReference type="EMBL" id="CAJOAX010036992">
    <property type="protein sequence ID" value="CAF4267586.1"/>
    <property type="molecule type" value="Genomic_DNA"/>
</dbReference>
<proteinExistence type="predicted"/>
<feature type="non-terminal residue" evidence="1">
    <location>
        <position position="1"/>
    </location>
</feature>
<accession>A0A820FSE6</accession>